<organism evidence="10 11">
    <name type="scientific">Meira miltonrushii</name>
    <dbReference type="NCBI Taxonomy" id="1280837"/>
    <lineage>
        <taxon>Eukaryota</taxon>
        <taxon>Fungi</taxon>
        <taxon>Dikarya</taxon>
        <taxon>Basidiomycota</taxon>
        <taxon>Ustilaginomycotina</taxon>
        <taxon>Exobasidiomycetes</taxon>
        <taxon>Exobasidiales</taxon>
        <taxon>Brachybasidiaceae</taxon>
        <taxon>Meira</taxon>
    </lineage>
</organism>
<dbReference type="Pfam" id="PF25574">
    <property type="entry name" value="TPR_IMB1"/>
    <property type="match status" value="1"/>
</dbReference>
<dbReference type="Pfam" id="PF25780">
    <property type="entry name" value="TPR_IPO5"/>
    <property type="match status" value="1"/>
</dbReference>
<dbReference type="InterPro" id="IPR040122">
    <property type="entry name" value="Importin_beta"/>
</dbReference>
<evidence type="ECO:0000256" key="8">
    <source>
        <dbReference type="PROSITE-ProRule" id="PRU00103"/>
    </source>
</evidence>
<evidence type="ECO:0000256" key="7">
    <source>
        <dbReference type="ARBA" id="ARBA00023242"/>
    </source>
</evidence>
<proteinExistence type="predicted"/>
<dbReference type="GO" id="GO:0006606">
    <property type="term" value="P:protein import into nucleus"/>
    <property type="evidence" value="ECO:0007669"/>
    <property type="project" value="InterPro"/>
</dbReference>
<name>A0A316VIK2_9BASI</name>
<keyword evidence="11" id="KW-1185">Reference proteome</keyword>
<evidence type="ECO:0000313" key="11">
    <source>
        <dbReference type="Proteomes" id="UP000245771"/>
    </source>
</evidence>
<accession>A0A316VIK2</accession>
<reference evidence="10 11" key="1">
    <citation type="journal article" date="2018" name="Mol. Biol. Evol.">
        <title>Broad Genomic Sampling Reveals a Smut Pathogenic Ancestry of the Fungal Clade Ustilaginomycotina.</title>
        <authorList>
            <person name="Kijpornyongpan T."/>
            <person name="Mondo S.J."/>
            <person name="Barry K."/>
            <person name="Sandor L."/>
            <person name="Lee J."/>
            <person name="Lipzen A."/>
            <person name="Pangilinan J."/>
            <person name="LaButti K."/>
            <person name="Hainaut M."/>
            <person name="Henrissat B."/>
            <person name="Grigoriev I.V."/>
            <person name="Spatafora J.W."/>
            <person name="Aime M.C."/>
        </authorList>
    </citation>
    <scope>NUCLEOTIDE SEQUENCE [LARGE SCALE GENOMIC DNA]</scope>
    <source>
        <strain evidence="10 11">MCA 3882</strain>
    </source>
</reference>
<feature type="domain" description="Importin N-terminal" evidence="9">
    <location>
        <begin position="29"/>
        <end position="100"/>
    </location>
</feature>
<keyword evidence="4" id="KW-0963">Cytoplasm</keyword>
<dbReference type="GeneID" id="37018218"/>
<feature type="repeat" description="HEAT" evidence="8">
    <location>
        <begin position="174"/>
        <end position="213"/>
    </location>
</feature>
<dbReference type="SUPFAM" id="SSF48371">
    <property type="entry name" value="ARM repeat"/>
    <property type="match status" value="2"/>
</dbReference>
<dbReference type="PROSITE" id="PS50077">
    <property type="entry name" value="HEAT_REPEAT"/>
    <property type="match status" value="1"/>
</dbReference>
<dbReference type="InterPro" id="IPR011989">
    <property type="entry name" value="ARM-like"/>
</dbReference>
<dbReference type="AlphaFoldDB" id="A0A316VIK2"/>
<dbReference type="InterPro" id="IPR058584">
    <property type="entry name" value="IMB1_TNPO1-like_TPR"/>
</dbReference>
<dbReference type="GO" id="GO:0031267">
    <property type="term" value="F:small GTPase binding"/>
    <property type="evidence" value="ECO:0007669"/>
    <property type="project" value="InterPro"/>
</dbReference>
<dbReference type="Pfam" id="PF13513">
    <property type="entry name" value="HEAT_EZ"/>
    <property type="match status" value="1"/>
</dbReference>
<dbReference type="InterPro" id="IPR057672">
    <property type="entry name" value="TPR_IPO4/5"/>
</dbReference>
<dbReference type="EMBL" id="KZ819603">
    <property type="protein sequence ID" value="PWN35335.1"/>
    <property type="molecule type" value="Genomic_DNA"/>
</dbReference>
<dbReference type="InterPro" id="IPR016024">
    <property type="entry name" value="ARM-type_fold"/>
</dbReference>
<dbReference type="SMART" id="SM00913">
    <property type="entry name" value="IBN_N"/>
    <property type="match status" value="1"/>
</dbReference>
<dbReference type="STRING" id="1280837.A0A316VIK2"/>
<keyword evidence="6" id="KW-0653">Protein transport</keyword>
<dbReference type="Proteomes" id="UP000245771">
    <property type="component" value="Unassembled WGS sequence"/>
</dbReference>
<evidence type="ECO:0000256" key="6">
    <source>
        <dbReference type="ARBA" id="ARBA00022927"/>
    </source>
</evidence>
<keyword evidence="7" id="KW-0539">Nucleus</keyword>
<dbReference type="Pfam" id="PF03810">
    <property type="entry name" value="IBN_N"/>
    <property type="match status" value="1"/>
</dbReference>
<dbReference type="InParanoid" id="A0A316VIK2"/>
<keyword evidence="5" id="KW-0677">Repeat</keyword>
<evidence type="ECO:0000256" key="1">
    <source>
        <dbReference type="ARBA" id="ARBA00004123"/>
    </source>
</evidence>
<dbReference type="PANTHER" id="PTHR10527">
    <property type="entry name" value="IMPORTIN BETA"/>
    <property type="match status" value="1"/>
</dbReference>
<evidence type="ECO:0000256" key="2">
    <source>
        <dbReference type="ARBA" id="ARBA00004496"/>
    </source>
</evidence>
<comment type="subcellular location">
    <subcellularLocation>
        <location evidence="2">Cytoplasm</location>
    </subcellularLocation>
    <subcellularLocation>
        <location evidence="1">Nucleus</location>
    </subcellularLocation>
</comment>
<protein>
    <submittedName>
        <fullName evidence="10">ARM repeat-containing protein</fullName>
    </submittedName>
</protein>
<dbReference type="InterPro" id="IPR021133">
    <property type="entry name" value="HEAT_type_2"/>
</dbReference>
<evidence type="ECO:0000256" key="4">
    <source>
        <dbReference type="ARBA" id="ARBA00022490"/>
    </source>
</evidence>
<evidence type="ECO:0000256" key="5">
    <source>
        <dbReference type="ARBA" id="ARBA00022737"/>
    </source>
</evidence>
<gene>
    <name evidence="10" type="ORF">FA14DRAFT_120985</name>
</gene>
<evidence type="ECO:0000259" key="9">
    <source>
        <dbReference type="SMART" id="SM00913"/>
    </source>
</evidence>
<dbReference type="GO" id="GO:0005737">
    <property type="term" value="C:cytoplasm"/>
    <property type="evidence" value="ECO:0007669"/>
    <property type="project" value="UniProtKB-SubCell"/>
</dbReference>
<dbReference type="FunCoup" id="A0A316VIK2">
    <property type="interactions" value="553"/>
</dbReference>
<evidence type="ECO:0000256" key="3">
    <source>
        <dbReference type="ARBA" id="ARBA00022448"/>
    </source>
</evidence>
<dbReference type="InterPro" id="IPR001494">
    <property type="entry name" value="Importin-beta_N"/>
</dbReference>
<dbReference type="Gene3D" id="1.25.10.10">
    <property type="entry name" value="Leucine-rich Repeat Variant"/>
    <property type="match status" value="1"/>
</dbReference>
<dbReference type="OrthoDB" id="7862313at2759"/>
<keyword evidence="3" id="KW-0813">Transport</keyword>
<evidence type="ECO:0000313" key="10">
    <source>
        <dbReference type="EMBL" id="PWN35335.1"/>
    </source>
</evidence>
<dbReference type="RefSeq" id="XP_025355637.1">
    <property type="nucleotide sequence ID" value="XM_025496437.1"/>
</dbReference>
<sequence>MSLQPEYVQQLHQLLQQSNVPDTAAVRAATDALQSKYLKDPNCIPALFEIMSTSPDLAVRQLASVELRKRLAKSGGKQWTKQAVQVREGIKSRLLELVVAEQSALVRNAIARVIAEIAKRELPAGTWQQLLPFLFQAASSPTASHRQVSIFVFFIVLETFVDGEESLEKYLPQIMSVFSKSLQDPESLEVRVTTVRALGKVAENLDVDATADLALVQSAIPLMVQVLDQTLKEADGEGVRHCLDVFESLCMLESPIISNHVADLIQFFLANGANKELEDDHRIMCYNSLIWLSQYKKSKIQSLNLARPMLEHLMPVVVEEDSEDPDEDSPSRLALRVIDGLATELPPSHVFPPLMEQMQKYMNNQDPHHRKAAMMAFAVAVEGCSEYIRPHMNELWPFVEGGLRDNELVVRKAACITVGCLCECLDTECAERHATLLPLIMDLINNNDTQKNACTALDALLEVMGDSIAQYLPAIMERLSSLLDTAPVAVKATVTGAIGSAAHASKEQFLPYFAHTMQRMQPHLSLTEEGDEQDLRGVTLDTIGTFAEAVGKENFRPYFSNMMNLAYEGVSLDSPRLRECSFIFFSVMCRVFGEEFSQFLPVVVPKLLESFKQSEHLPVPGASGDGVMSGQGVGTNDNGDLVLAGGSGGADGEGGEEDFIDLDEVFENLQNVNTAVGVEKAVAADALGEIFMHTKAGFTPFLESSVEELINLLSHYYQGIRKSAVTALIIFINTLNEMSDPKEWQPGHNSSIPLPEPVAKLAEVVIPSIIEAWQDEDDQMTQIEICQQLAECLNKNGPQILKGEAERTCALVADILDQKSACQIDTEAREEDAQGVEDISEYESVLISSSTDLVGAMANVYAHDFVEPLRQLLPKITKYYSPSRSSSDRATAVGSMGEIITGMKAAITPFTNDILSVLSRGLQDEDTGIRSNAAFASGVLIEHSQSDLTPHFQALLGAIRPMFELSKSDKEDDQRASDNACGCLSRMIVKSQASVPLDQAIPVLISALPLKKDAAEWSPVLVCFMGLVQANNEIALQQIDTILAIMKHALQLEGDDAIGSILRGQVVTFISAINSSAPEKIAAAGLQPFLV</sequence>